<keyword evidence="4" id="KW-1185">Reference proteome</keyword>
<protein>
    <recommendedName>
        <fullName evidence="5">Secreted protein</fullName>
    </recommendedName>
</protein>
<dbReference type="Proteomes" id="UP001497482">
    <property type="component" value="Chromosome 10"/>
</dbReference>
<accession>A0AAV2LES4</accession>
<dbReference type="AlphaFoldDB" id="A0AAV2LES4"/>
<dbReference type="EMBL" id="OZ035832">
    <property type="protein sequence ID" value="CAL1571315.1"/>
    <property type="molecule type" value="Genomic_DNA"/>
</dbReference>
<dbReference type="Proteomes" id="UP001497482">
    <property type="component" value="Chromosome 23"/>
</dbReference>
<keyword evidence="1" id="KW-0732">Signal</keyword>
<sequence>MFSPRPAGLLRILHVLWPSLTATACIDPPCASYGRSLSDSPRGVGGQHPQRSHALCRTLMALSHRNGCSLYCSFSGAALFVLILLRGRSLPSF</sequence>
<name>A0AAV2LES4_KNICA</name>
<dbReference type="EMBL" id="OZ035845">
    <property type="protein sequence ID" value="CAL1599695.1"/>
    <property type="molecule type" value="Genomic_DNA"/>
</dbReference>
<evidence type="ECO:0000313" key="2">
    <source>
        <dbReference type="EMBL" id="CAL1571315.1"/>
    </source>
</evidence>
<evidence type="ECO:0000313" key="3">
    <source>
        <dbReference type="EMBL" id="CAL1599695.1"/>
    </source>
</evidence>
<reference evidence="3 4" key="1">
    <citation type="submission" date="2024-04" db="EMBL/GenBank/DDBJ databases">
        <authorList>
            <person name="Waldvogel A.-M."/>
            <person name="Schoenle A."/>
        </authorList>
    </citation>
    <scope>NUCLEOTIDE SEQUENCE [LARGE SCALE GENOMIC DNA]</scope>
</reference>
<feature type="chain" id="PRO_5044714349" description="Secreted protein" evidence="1">
    <location>
        <begin position="25"/>
        <end position="93"/>
    </location>
</feature>
<gene>
    <name evidence="3" type="ORF">KC01_LOCUS27924</name>
    <name evidence="2" type="ORF">KC01_LOCUS3441</name>
</gene>
<organism evidence="3 4">
    <name type="scientific">Knipowitschia caucasica</name>
    <name type="common">Caucasian dwarf goby</name>
    <name type="synonym">Pomatoschistus caucasicus</name>
    <dbReference type="NCBI Taxonomy" id="637954"/>
    <lineage>
        <taxon>Eukaryota</taxon>
        <taxon>Metazoa</taxon>
        <taxon>Chordata</taxon>
        <taxon>Craniata</taxon>
        <taxon>Vertebrata</taxon>
        <taxon>Euteleostomi</taxon>
        <taxon>Actinopterygii</taxon>
        <taxon>Neopterygii</taxon>
        <taxon>Teleostei</taxon>
        <taxon>Neoteleostei</taxon>
        <taxon>Acanthomorphata</taxon>
        <taxon>Gobiaria</taxon>
        <taxon>Gobiiformes</taxon>
        <taxon>Gobioidei</taxon>
        <taxon>Gobiidae</taxon>
        <taxon>Gobiinae</taxon>
        <taxon>Knipowitschia</taxon>
    </lineage>
</organism>
<evidence type="ECO:0000313" key="4">
    <source>
        <dbReference type="Proteomes" id="UP001497482"/>
    </source>
</evidence>
<evidence type="ECO:0008006" key="5">
    <source>
        <dbReference type="Google" id="ProtNLM"/>
    </source>
</evidence>
<evidence type="ECO:0000256" key="1">
    <source>
        <dbReference type="SAM" id="SignalP"/>
    </source>
</evidence>
<proteinExistence type="predicted"/>
<dbReference type="PROSITE" id="PS51257">
    <property type="entry name" value="PROKAR_LIPOPROTEIN"/>
    <property type="match status" value="1"/>
</dbReference>
<feature type="signal peptide" evidence="1">
    <location>
        <begin position="1"/>
        <end position="24"/>
    </location>
</feature>